<sequence>MIMQVLGAHSPISYGIGFIGSNASVRDHIIYQEREPTEEPMIILASVVGLACFRDVEHIACDGNFKFNPKYKVASEDDMPASEDAQFYQIYSLHSIYQDLPERSESVLLVVALLPSKSPEVYNKMFRKVKETLVAEFGDIGQRKRFHFDMEVAAMNACRQVFNESRVTTCYFHFAKNIMDKVHRMGLRDYYADMRNPGFYNWLRTLIGSALLPRDLFDNRIWPYIEQNVPTRDVRK</sequence>
<keyword evidence="3" id="KW-1185">Reference proteome</keyword>
<reference evidence="2" key="1">
    <citation type="submission" date="2023-06" db="EMBL/GenBank/DDBJ databases">
        <title>Genomic analysis of the entomopathogenic nematode Steinernema hermaphroditum.</title>
        <authorList>
            <person name="Schwarz E.M."/>
            <person name="Heppert J.K."/>
            <person name="Baniya A."/>
            <person name="Schwartz H.T."/>
            <person name="Tan C.-H."/>
            <person name="Antoshechkin I."/>
            <person name="Sternberg P.W."/>
            <person name="Goodrich-Blair H."/>
            <person name="Dillman A.R."/>
        </authorList>
    </citation>
    <scope>NUCLEOTIDE SEQUENCE</scope>
    <source>
        <strain evidence="2">PS9179</strain>
        <tissue evidence="2">Whole animal</tissue>
    </source>
</reference>
<evidence type="ECO:0000313" key="3">
    <source>
        <dbReference type="Proteomes" id="UP001175271"/>
    </source>
</evidence>
<proteinExistence type="predicted"/>
<dbReference type="InterPro" id="IPR018289">
    <property type="entry name" value="MULE_transposase_dom"/>
</dbReference>
<accession>A0AA39ILA4</accession>
<organism evidence="2 3">
    <name type="scientific">Steinernema hermaphroditum</name>
    <dbReference type="NCBI Taxonomy" id="289476"/>
    <lineage>
        <taxon>Eukaryota</taxon>
        <taxon>Metazoa</taxon>
        <taxon>Ecdysozoa</taxon>
        <taxon>Nematoda</taxon>
        <taxon>Chromadorea</taxon>
        <taxon>Rhabditida</taxon>
        <taxon>Tylenchina</taxon>
        <taxon>Panagrolaimomorpha</taxon>
        <taxon>Strongyloidoidea</taxon>
        <taxon>Steinernematidae</taxon>
        <taxon>Steinernema</taxon>
    </lineage>
</organism>
<evidence type="ECO:0000259" key="1">
    <source>
        <dbReference type="Pfam" id="PF10551"/>
    </source>
</evidence>
<gene>
    <name evidence="2" type="ORF">QR680_009061</name>
</gene>
<name>A0AA39ILA4_9BILA</name>
<dbReference type="AlphaFoldDB" id="A0AA39ILA4"/>
<evidence type="ECO:0000313" key="2">
    <source>
        <dbReference type="EMBL" id="KAK0425154.1"/>
    </source>
</evidence>
<feature type="domain" description="MULE transposase" evidence="1">
    <location>
        <begin position="103"/>
        <end position="177"/>
    </location>
</feature>
<dbReference type="Pfam" id="PF10551">
    <property type="entry name" value="MULE"/>
    <property type="match status" value="1"/>
</dbReference>
<dbReference type="EMBL" id="JAUCMV010000001">
    <property type="protein sequence ID" value="KAK0425154.1"/>
    <property type="molecule type" value="Genomic_DNA"/>
</dbReference>
<comment type="caution">
    <text evidence="2">The sequence shown here is derived from an EMBL/GenBank/DDBJ whole genome shotgun (WGS) entry which is preliminary data.</text>
</comment>
<protein>
    <recommendedName>
        <fullName evidence="1">MULE transposase domain-containing protein</fullName>
    </recommendedName>
</protein>
<dbReference type="Proteomes" id="UP001175271">
    <property type="component" value="Unassembled WGS sequence"/>
</dbReference>